<keyword evidence="2" id="KW-1185">Reference proteome</keyword>
<dbReference type="InterPro" id="IPR025478">
    <property type="entry name" value="COP23"/>
</dbReference>
<protein>
    <submittedName>
        <fullName evidence="1">COP23 domain-containing protein</fullName>
    </submittedName>
</protein>
<dbReference type="Proteomes" id="UP001057561">
    <property type="component" value="Chromosome"/>
</dbReference>
<organism evidence="1 2">
    <name type="scientific">Dolichospermum heterosporum TAC447</name>
    <dbReference type="NCBI Taxonomy" id="747523"/>
    <lineage>
        <taxon>Bacteria</taxon>
        <taxon>Bacillati</taxon>
        <taxon>Cyanobacteriota</taxon>
        <taxon>Cyanophyceae</taxon>
        <taxon>Nostocales</taxon>
        <taxon>Aphanizomenonaceae</taxon>
        <taxon>Dolichospermum</taxon>
        <taxon>Dolichospermum heterosporum</taxon>
    </lineage>
</organism>
<sequence>MALVMKNNLSAPLTGLALALSVTLASNQPSQAQSRQFSCGLSDNYPVTVVRHPARGSVSLIVWTPGSLIGDTWTPQKRCQKVSDRFQKLHNQGELKILKTGTVNGQSVICGLGTNQGACNNKNVLLTMTKDRDPKQVLEQLLNTRVSAGGEAVYLSGDQAGHIKPTINRDGTASVDINQVINSKSEPIW</sequence>
<name>A0ABY5LRI8_9CYAN</name>
<gene>
    <name evidence="1" type="ORF">NG743_14730</name>
</gene>
<evidence type="ECO:0000313" key="2">
    <source>
        <dbReference type="Proteomes" id="UP001057561"/>
    </source>
</evidence>
<accession>A0ABY5LRI8</accession>
<dbReference type="Pfam" id="PF14218">
    <property type="entry name" value="COP23"/>
    <property type="match status" value="1"/>
</dbReference>
<dbReference type="RefSeq" id="WP_236630613.1">
    <property type="nucleotide sequence ID" value="NZ_CP099464.1"/>
</dbReference>
<dbReference type="EMBL" id="CP099464">
    <property type="protein sequence ID" value="UUO13352.1"/>
    <property type="molecule type" value="Genomic_DNA"/>
</dbReference>
<reference evidence="1" key="1">
    <citation type="submission" date="2022-06" db="EMBL/GenBank/DDBJ databases">
        <title>Nostosin G and Spiroidesin B from the Cyanobacterium Dolichospermum sp. NIES-1697.</title>
        <authorList>
            <person name="Phan C.-S."/>
            <person name="Mehjabin J.J."/>
            <person name="Anas A.R.J."/>
            <person name="Hayasaka M."/>
            <person name="Onoki R."/>
            <person name="Wang J."/>
            <person name="Umezawa T."/>
            <person name="Washio K."/>
            <person name="Morikawa M."/>
            <person name="Okino T."/>
        </authorList>
    </citation>
    <scope>NUCLEOTIDE SEQUENCE</scope>
    <source>
        <strain evidence="1">NIES-1697</strain>
    </source>
</reference>
<evidence type="ECO:0000313" key="1">
    <source>
        <dbReference type="EMBL" id="UUO13352.1"/>
    </source>
</evidence>
<proteinExistence type="predicted"/>